<evidence type="ECO:0000313" key="2">
    <source>
        <dbReference type="EMBL" id="QHS91993.1"/>
    </source>
</evidence>
<dbReference type="AlphaFoldDB" id="A0A6C0BL11"/>
<accession>A0A6C0BL11</accession>
<protein>
    <submittedName>
        <fullName evidence="2">Uncharacterized protein</fullName>
    </submittedName>
</protein>
<feature type="region of interest" description="Disordered" evidence="1">
    <location>
        <begin position="15"/>
        <end position="51"/>
    </location>
</feature>
<reference evidence="2" key="1">
    <citation type="journal article" date="2020" name="Nature">
        <title>Giant virus diversity and host interactions through global metagenomics.</title>
        <authorList>
            <person name="Schulz F."/>
            <person name="Roux S."/>
            <person name="Paez-Espino D."/>
            <person name="Jungbluth S."/>
            <person name="Walsh D.A."/>
            <person name="Denef V.J."/>
            <person name="McMahon K.D."/>
            <person name="Konstantinidis K.T."/>
            <person name="Eloe-Fadrosh E.A."/>
            <person name="Kyrpides N.C."/>
            <person name="Woyke T."/>
        </authorList>
    </citation>
    <scope>NUCLEOTIDE SEQUENCE</scope>
    <source>
        <strain evidence="2">GVMAG-M-3300013285-6</strain>
    </source>
</reference>
<sequence length="228" mass="24707">MDFCLLEDVFPDWTKKQTTDGDMAPAGCGVPPVTKKKSKKGKGKDPALRFLDPSYTLDPDRPFLVKAEVKEPFGGNAPGTRPAYFGASSEDEGFTSVIGTDPSYSAPLTGVAAEVEIMKKSAGEVSLLPDLSLDDMWKPLTEAGVTTANVHALPTPTTKGQVHLGYPPSTPQPSYSMPDDLKKRMEQIYSRLEQLEVKTHESSKTEILIFVGSGLFFLVSLNLLTGRP</sequence>
<organism evidence="2">
    <name type="scientific">viral metagenome</name>
    <dbReference type="NCBI Taxonomy" id="1070528"/>
    <lineage>
        <taxon>unclassified sequences</taxon>
        <taxon>metagenomes</taxon>
        <taxon>organismal metagenomes</taxon>
    </lineage>
</organism>
<dbReference type="EMBL" id="MN739167">
    <property type="protein sequence ID" value="QHS91993.1"/>
    <property type="molecule type" value="Genomic_DNA"/>
</dbReference>
<proteinExistence type="predicted"/>
<name>A0A6C0BL11_9ZZZZ</name>
<evidence type="ECO:0000256" key="1">
    <source>
        <dbReference type="SAM" id="MobiDB-lite"/>
    </source>
</evidence>